<evidence type="ECO:0000256" key="2">
    <source>
        <dbReference type="ARBA" id="ARBA00010617"/>
    </source>
</evidence>
<dbReference type="Pfam" id="PF00067">
    <property type="entry name" value="p450"/>
    <property type="match status" value="1"/>
</dbReference>
<reference evidence="13" key="1">
    <citation type="submission" date="2022-08" db="EMBL/GenBank/DDBJ databases">
        <authorList>
            <person name="Gutierrez-Valencia J."/>
        </authorList>
    </citation>
    <scope>NUCLEOTIDE SEQUENCE</scope>
</reference>
<dbReference type="InterPro" id="IPR017972">
    <property type="entry name" value="Cyt_P450_CS"/>
</dbReference>
<evidence type="ECO:0000313" key="13">
    <source>
        <dbReference type="EMBL" id="CAI0463232.1"/>
    </source>
</evidence>
<dbReference type="SUPFAM" id="SSF48264">
    <property type="entry name" value="Cytochrome P450"/>
    <property type="match status" value="1"/>
</dbReference>
<sequence length="520" mass="58869">MSVVGAALLISACLCFFLYVVLGFLHRVIWQPFWTQRILAAQGIKGPAYCFLLGNAKELIRLRNQALEKPMTALSHDISHRILPYVSVWANNYGRNFAFWIGPRAQLVVTEPEKIKEILCNRYTNFPKAELYSFYLKKIFGQGLLISEGEQWSKVRTLTVSAFHGISLKGMMADMVASVEMMLERWKEKEGAEVEIYEELRTLTSEVISRTAFGSSFEEGKQIFGMLHKMMALAETNMYTIRLPFISNIFKTVDEMEAERLDQGIADSIIDIVKKREEKVKCQQDVDSNGYGSDYLGLLIQAHHDEDETKKISMEQLIDECRTLYAAGQETANAALSWMILLLAIHQDWQEKVRNEVISIFGHEKCLDFDGIARLKITGMFILETLRLYTPVYTGFIRDIGKEATLGKLTGLDGVQCHIPFIMIHHDPKIWGEDVHAFKPERFLDGIAKATNNNPTAFMPFGMGHHMCAGSNFAINEAKITIAMILQRYSLTLSPGYVHAPHPGLTLRPAYGIQIILNAL</sequence>
<dbReference type="PRINTS" id="PR00463">
    <property type="entry name" value="EP450I"/>
</dbReference>
<gene>
    <name evidence="13" type="ORF">LITE_LOCUS35692</name>
</gene>
<evidence type="ECO:0000313" key="14">
    <source>
        <dbReference type="Proteomes" id="UP001154282"/>
    </source>
</evidence>
<dbReference type="GO" id="GO:0005506">
    <property type="term" value="F:iron ion binding"/>
    <property type="evidence" value="ECO:0007669"/>
    <property type="project" value="InterPro"/>
</dbReference>
<evidence type="ECO:0000256" key="5">
    <source>
        <dbReference type="ARBA" id="ARBA00022723"/>
    </source>
</evidence>
<keyword evidence="7 12" id="KW-0560">Oxidoreductase</keyword>
<keyword evidence="10" id="KW-0472">Membrane</keyword>
<organism evidence="13 14">
    <name type="scientific">Linum tenue</name>
    <dbReference type="NCBI Taxonomy" id="586396"/>
    <lineage>
        <taxon>Eukaryota</taxon>
        <taxon>Viridiplantae</taxon>
        <taxon>Streptophyta</taxon>
        <taxon>Embryophyta</taxon>
        <taxon>Tracheophyta</taxon>
        <taxon>Spermatophyta</taxon>
        <taxon>Magnoliopsida</taxon>
        <taxon>eudicotyledons</taxon>
        <taxon>Gunneridae</taxon>
        <taxon>Pentapetalae</taxon>
        <taxon>rosids</taxon>
        <taxon>fabids</taxon>
        <taxon>Malpighiales</taxon>
        <taxon>Linaceae</taxon>
        <taxon>Linum</taxon>
    </lineage>
</organism>
<dbReference type="GO" id="GO:0016705">
    <property type="term" value="F:oxidoreductase activity, acting on paired donors, with incorporation or reduction of molecular oxygen"/>
    <property type="evidence" value="ECO:0007669"/>
    <property type="project" value="InterPro"/>
</dbReference>
<dbReference type="InterPro" id="IPR050665">
    <property type="entry name" value="Cytochrome_P450_Monooxygen"/>
</dbReference>
<keyword evidence="6" id="KW-1133">Transmembrane helix</keyword>
<comment type="subcellular location">
    <subcellularLocation>
        <location evidence="1">Membrane</location>
        <topology evidence="1">Single-pass membrane protein</topology>
    </subcellularLocation>
</comment>
<dbReference type="GO" id="GO:0004497">
    <property type="term" value="F:monooxygenase activity"/>
    <property type="evidence" value="ECO:0007669"/>
    <property type="project" value="UniProtKB-KW"/>
</dbReference>
<dbReference type="Gene3D" id="1.10.630.10">
    <property type="entry name" value="Cytochrome P450"/>
    <property type="match status" value="1"/>
</dbReference>
<dbReference type="InterPro" id="IPR036396">
    <property type="entry name" value="Cyt_P450_sf"/>
</dbReference>
<dbReference type="PRINTS" id="PR00385">
    <property type="entry name" value="P450"/>
</dbReference>
<comment type="similarity">
    <text evidence="2 12">Belongs to the cytochrome P450 family.</text>
</comment>
<dbReference type="InterPro" id="IPR002401">
    <property type="entry name" value="Cyt_P450_E_grp-I"/>
</dbReference>
<dbReference type="InterPro" id="IPR001128">
    <property type="entry name" value="Cyt_P450"/>
</dbReference>
<dbReference type="PANTHER" id="PTHR24282">
    <property type="entry name" value="CYTOCHROME P450 FAMILY MEMBER"/>
    <property type="match status" value="1"/>
</dbReference>
<keyword evidence="4" id="KW-0812">Transmembrane</keyword>
<evidence type="ECO:0000256" key="12">
    <source>
        <dbReference type="RuleBase" id="RU000461"/>
    </source>
</evidence>
<evidence type="ECO:0000256" key="8">
    <source>
        <dbReference type="ARBA" id="ARBA00023004"/>
    </source>
</evidence>
<dbReference type="AlphaFoldDB" id="A0AAV0NXR9"/>
<name>A0AAV0NXR9_9ROSI</name>
<dbReference type="GO" id="GO:0020037">
    <property type="term" value="F:heme binding"/>
    <property type="evidence" value="ECO:0007669"/>
    <property type="project" value="InterPro"/>
</dbReference>
<evidence type="ECO:0000256" key="6">
    <source>
        <dbReference type="ARBA" id="ARBA00022989"/>
    </source>
</evidence>
<comment type="cofactor">
    <cofactor evidence="11">
        <name>heme</name>
        <dbReference type="ChEBI" id="CHEBI:30413"/>
    </cofactor>
</comment>
<evidence type="ECO:0000256" key="3">
    <source>
        <dbReference type="ARBA" id="ARBA00022617"/>
    </source>
</evidence>
<dbReference type="PROSITE" id="PS00086">
    <property type="entry name" value="CYTOCHROME_P450"/>
    <property type="match status" value="1"/>
</dbReference>
<evidence type="ECO:0000256" key="1">
    <source>
        <dbReference type="ARBA" id="ARBA00004167"/>
    </source>
</evidence>
<dbReference type="GO" id="GO:0016020">
    <property type="term" value="C:membrane"/>
    <property type="evidence" value="ECO:0007669"/>
    <property type="project" value="UniProtKB-SubCell"/>
</dbReference>
<dbReference type="EMBL" id="CAMGYJ010000008">
    <property type="protein sequence ID" value="CAI0463232.1"/>
    <property type="molecule type" value="Genomic_DNA"/>
</dbReference>
<keyword evidence="9 12" id="KW-0503">Monooxygenase</keyword>
<keyword evidence="8 11" id="KW-0408">Iron</keyword>
<keyword evidence="3 11" id="KW-0349">Heme</keyword>
<evidence type="ECO:0000256" key="9">
    <source>
        <dbReference type="ARBA" id="ARBA00023033"/>
    </source>
</evidence>
<accession>A0AAV0NXR9</accession>
<keyword evidence="5 11" id="KW-0479">Metal-binding</keyword>
<dbReference type="PANTHER" id="PTHR24282:SF20">
    <property type="entry name" value="CYTOCHROME P450 CYP749A22-LIKE"/>
    <property type="match status" value="1"/>
</dbReference>
<dbReference type="Proteomes" id="UP001154282">
    <property type="component" value="Unassembled WGS sequence"/>
</dbReference>
<protein>
    <recommendedName>
        <fullName evidence="15">Cytochrome P450</fullName>
    </recommendedName>
</protein>
<evidence type="ECO:0008006" key="15">
    <source>
        <dbReference type="Google" id="ProtNLM"/>
    </source>
</evidence>
<evidence type="ECO:0000256" key="10">
    <source>
        <dbReference type="ARBA" id="ARBA00023136"/>
    </source>
</evidence>
<evidence type="ECO:0000256" key="7">
    <source>
        <dbReference type="ARBA" id="ARBA00023002"/>
    </source>
</evidence>
<comment type="caution">
    <text evidence="13">The sequence shown here is derived from an EMBL/GenBank/DDBJ whole genome shotgun (WGS) entry which is preliminary data.</text>
</comment>
<feature type="binding site" description="axial binding residue" evidence="11">
    <location>
        <position position="468"/>
    </location>
    <ligand>
        <name>heme</name>
        <dbReference type="ChEBI" id="CHEBI:30413"/>
    </ligand>
    <ligandPart>
        <name>Fe</name>
        <dbReference type="ChEBI" id="CHEBI:18248"/>
    </ligandPart>
</feature>
<evidence type="ECO:0000256" key="4">
    <source>
        <dbReference type="ARBA" id="ARBA00022692"/>
    </source>
</evidence>
<proteinExistence type="inferred from homology"/>
<keyword evidence="14" id="KW-1185">Reference proteome</keyword>
<evidence type="ECO:0000256" key="11">
    <source>
        <dbReference type="PIRSR" id="PIRSR602401-1"/>
    </source>
</evidence>